<dbReference type="InterPro" id="IPR020843">
    <property type="entry name" value="ER"/>
</dbReference>
<dbReference type="Gene3D" id="3.90.180.10">
    <property type="entry name" value="Medium-chain alcohol dehydrogenases, catalytic domain"/>
    <property type="match status" value="1"/>
</dbReference>
<dbReference type="EC" id="1.1.1.1" evidence="2"/>
<dbReference type="PATRIC" id="fig|1126211.3.peg.2127"/>
<evidence type="ECO:0000313" key="2">
    <source>
        <dbReference type="EMBL" id="AFJ62175.1"/>
    </source>
</evidence>
<dbReference type="PANTHER" id="PTHR45033:SF3">
    <property type="entry name" value="DEHYDROGENASE, PUTATIVE (AFU_ORTHOLOGUE AFUA_2G13270)-RELATED"/>
    <property type="match status" value="1"/>
</dbReference>
<dbReference type="InterPro" id="IPR011032">
    <property type="entry name" value="GroES-like_sf"/>
</dbReference>
<reference evidence="2 3" key="1">
    <citation type="journal article" date="2012" name="J. Biotechnol.">
        <title>Genome sequence of the plant growth promoting strain Bacillus amyloliquefaciens subsp. plantarum B9601-Y2 and expression of mersacidin and other secondary metabolites.</title>
        <authorList>
            <person name="He P."/>
            <person name="Hao K."/>
            <person name="Blom J."/>
            <person name="Ruckert C."/>
            <person name="Vater J."/>
            <person name="Mao Z."/>
            <person name="Wu Y."/>
            <person name="Hou M."/>
            <person name="He P."/>
            <person name="He Y."/>
            <person name="Borriss R."/>
        </authorList>
    </citation>
    <scope>NUCLEOTIDE SEQUENCE [LARGE SCALE GENOMIC DNA]</scope>
    <source>
        <strain evidence="2">Y2</strain>
    </source>
</reference>
<dbReference type="PANTHER" id="PTHR45033">
    <property type="match status" value="1"/>
</dbReference>
<dbReference type="InterPro" id="IPR013149">
    <property type="entry name" value="ADH-like_C"/>
</dbReference>
<evidence type="ECO:0000259" key="1">
    <source>
        <dbReference type="SMART" id="SM00829"/>
    </source>
</evidence>
<dbReference type="Proteomes" id="UP000002878">
    <property type="component" value="Chromosome"/>
</dbReference>
<accession>I2C6A1</accession>
<proteinExistence type="predicted"/>
<dbReference type="SMART" id="SM00829">
    <property type="entry name" value="PKS_ER"/>
    <property type="match status" value="1"/>
</dbReference>
<evidence type="ECO:0000313" key="3">
    <source>
        <dbReference type="Proteomes" id="UP000002878"/>
    </source>
</evidence>
<gene>
    <name evidence="2" type="primary">yogA</name>
    <name evidence="2" type="ORF">MUS_2223</name>
</gene>
<dbReference type="Pfam" id="PF00107">
    <property type="entry name" value="ADH_zinc_N"/>
    <property type="match status" value="1"/>
</dbReference>
<dbReference type="InterPro" id="IPR013154">
    <property type="entry name" value="ADH-like_N"/>
</dbReference>
<organism evidence="2 3">
    <name type="scientific">Bacillus amyloliquefaciens (strain Y2)</name>
    <name type="common">Bacillus amyloliquefaciens subsp. plantarum (strain B9601-Y2)</name>
    <dbReference type="NCBI Taxonomy" id="1155777"/>
    <lineage>
        <taxon>Bacteria</taxon>
        <taxon>Bacillati</taxon>
        <taxon>Bacillota</taxon>
        <taxon>Bacilli</taxon>
        <taxon>Bacillales</taxon>
        <taxon>Bacillaceae</taxon>
        <taxon>Bacillus</taxon>
        <taxon>Bacillus amyloliquefaciens group</taxon>
    </lineage>
</organism>
<dbReference type="SUPFAM" id="SSF50129">
    <property type="entry name" value="GroES-like"/>
    <property type="match status" value="1"/>
</dbReference>
<dbReference type="InterPro" id="IPR052711">
    <property type="entry name" value="Zinc_ADH-like"/>
</dbReference>
<dbReference type="EMBL" id="CP003332">
    <property type="protein sequence ID" value="AFJ62175.1"/>
    <property type="molecule type" value="Genomic_DNA"/>
</dbReference>
<dbReference type="Gene3D" id="3.40.50.720">
    <property type="entry name" value="NAD(P)-binding Rossmann-like Domain"/>
    <property type="match status" value="1"/>
</dbReference>
<dbReference type="SUPFAM" id="SSF51735">
    <property type="entry name" value="NAD(P)-binding Rossmann-fold domains"/>
    <property type="match status" value="1"/>
</dbReference>
<sequence length="359" mass="39523">MIFIDSRLSIFIYLLQLIQPVKSFSSIIKERRMMNALIIHENGFDFRQAPDKRPGNGEVKIKLKTAGLNHRDLFLMKNHKTGNHEFTLGSDGAGIVTEIGHGVRSHLLHAEVIINPVLNWKTVEDVPAVPDILGGPSDGTFSPYVIVPEENAVLKPEHLTWEEAGVLPLSALTAYRALFTKGQLKKGEHLILPGIGSGVATYALLMAKAIGATVSVTSRSENKKQTALSYGADRAIDSYGDWNEALNGEKADIILDGVGPALFQHYLDIMKPNGRIVTFGASSGDQLGFPIRSLFFPQIHILGTSMGSNKEFADMLELINRCGIRPIIDRMYSLREAAAAFNRMREGRQFGNIGFRLDV</sequence>
<dbReference type="Pfam" id="PF08240">
    <property type="entry name" value="ADH_N"/>
    <property type="match status" value="1"/>
</dbReference>
<feature type="domain" description="Enoyl reductase (ER)" evidence="1">
    <location>
        <begin position="43"/>
        <end position="355"/>
    </location>
</feature>
<dbReference type="GO" id="GO:0004022">
    <property type="term" value="F:alcohol dehydrogenase (NAD+) activity"/>
    <property type="evidence" value="ECO:0007669"/>
    <property type="project" value="UniProtKB-EC"/>
</dbReference>
<name>I2C6A1_BACAY</name>
<dbReference type="HOGENOM" id="CLU_026673_3_4_9"/>
<keyword evidence="2" id="KW-0560">Oxidoreductase</keyword>
<protein>
    <submittedName>
        <fullName evidence="2">Alcohol dehydrogenase</fullName>
        <ecNumber evidence="2">1.1.1.1</ecNumber>
    </submittedName>
</protein>
<dbReference type="KEGG" id="bqy:MUS_2223"/>
<dbReference type="AlphaFoldDB" id="I2C6A1"/>
<dbReference type="InterPro" id="IPR036291">
    <property type="entry name" value="NAD(P)-bd_dom_sf"/>
</dbReference>